<accession>A0ABR2I9T7</accession>
<dbReference type="InterPro" id="IPR010730">
    <property type="entry name" value="HET"/>
</dbReference>
<sequence length="614" mass="70011">MPRKVSRSQKRKPYPRRDTARTQHRRESRRVVTIVLPDHKHRRLSSAGSIRVVDVLPGTKENLLIQCKLREVRLDSSVAQYEALSYAWGDSNKTCTILCDEQRLSVTENCWLALHSLRHEDRVRTLWADAVCIDQSCDQEGSIQERNHQIKLMGMVYNTASCVLVWLGPEEESTPKVFEFCELAQRLPENHQQGDTDPTTELMLNRLKTMINDDNVMFSFWRMIISPWFFRMWTVQEIAFASEAFLIIGPRSLGWNTFLRGYDYLVLNTFFGMSNHFQVNLRRDTIRYARLYPHTTFNIPSLQAIRNLQCARPHDKIYGMYAILALLGIPLEDPDYDQPVTELIDKITLSLIQHFKSLSFMMLTLPSSSSPGRPSWVPDWLTPLDTHLDVEYSGIFPKGGHDTSSFRASRDTKHNMVPGVHHSNGAILAVPFHSHLVPEDSVLEGSNRWVSLMMEPRNSPAFLEAQSAFQSSIRGCERIAQLGEGSASTIVEVFRARLHDMENDDPLTLITNLLDIKYNPSIGDEDVIQVDANFSVEYAFIHLDSGYIGRAHHTCREGDQVWLLAGADKPVVLRKQEETGTFRVVAPAFIAGAMDGELWPDEGKIEELQDITLV</sequence>
<protein>
    <submittedName>
        <fullName evidence="3">Heterokaryon incompatibility protein-domain-containing protein</fullName>
    </submittedName>
</protein>
<feature type="region of interest" description="Disordered" evidence="1">
    <location>
        <begin position="1"/>
        <end position="28"/>
    </location>
</feature>
<evidence type="ECO:0000313" key="4">
    <source>
        <dbReference type="Proteomes" id="UP001390339"/>
    </source>
</evidence>
<dbReference type="EMBL" id="JAPCWZ010000006">
    <property type="protein sequence ID" value="KAK8859748.1"/>
    <property type="molecule type" value="Genomic_DNA"/>
</dbReference>
<dbReference type="PANTHER" id="PTHR24148">
    <property type="entry name" value="ANKYRIN REPEAT DOMAIN-CONTAINING PROTEIN 39 HOMOLOG-RELATED"/>
    <property type="match status" value="1"/>
</dbReference>
<dbReference type="Pfam" id="PF26639">
    <property type="entry name" value="Het-6_barrel"/>
    <property type="match status" value="1"/>
</dbReference>
<feature type="domain" description="Heterokaryon incompatibility" evidence="2">
    <location>
        <begin position="81"/>
        <end position="237"/>
    </location>
</feature>
<gene>
    <name evidence="3" type="ORF">PGQ11_010482</name>
</gene>
<organism evidence="3 4">
    <name type="scientific">Apiospora arundinis</name>
    <dbReference type="NCBI Taxonomy" id="335852"/>
    <lineage>
        <taxon>Eukaryota</taxon>
        <taxon>Fungi</taxon>
        <taxon>Dikarya</taxon>
        <taxon>Ascomycota</taxon>
        <taxon>Pezizomycotina</taxon>
        <taxon>Sordariomycetes</taxon>
        <taxon>Xylariomycetidae</taxon>
        <taxon>Amphisphaeriales</taxon>
        <taxon>Apiosporaceae</taxon>
        <taxon>Apiospora</taxon>
    </lineage>
</organism>
<keyword evidence="4" id="KW-1185">Reference proteome</keyword>
<reference evidence="3 4" key="1">
    <citation type="journal article" date="2024" name="IMA Fungus">
        <title>Apiospora arundinis, a panoply of carbohydrate-active enzymes and secondary metabolites.</title>
        <authorList>
            <person name="Sorensen T."/>
            <person name="Petersen C."/>
            <person name="Muurmann A.T."/>
            <person name="Christiansen J.V."/>
            <person name="Brundto M.L."/>
            <person name="Overgaard C.K."/>
            <person name="Boysen A.T."/>
            <person name="Wollenberg R.D."/>
            <person name="Larsen T.O."/>
            <person name="Sorensen J.L."/>
            <person name="Nielsen K.L."/>
            <person name="Sondergaard T.E."/>
        </authorList>
    </citation>
    <scope>NUCLEOTIDE SEQUENCE [LARGE SCALE GENOMIC DNA]</scope>
    <source>
        <strain evidence="3 4">AAU 773</strain>
    </source>
</reference>
<feature type="compositionally biased region" description="Basic residues" evidence="1">
    <location>
        <begin position="1"/>
        <end position="14"/>
    </location>
</feature>
<name>A0ABR2I9T7_9PEZI</name>
<dbReference type="Pfam" id="PF06985">
    <property type="entry name" value="HET"/>
    <property type="match status" value="1"/>
</dbReference>
<dbReference type="Proteomes" id="UP001390339">
    <property type="component" value="Unassembled WGS sequence"/>
</dbReference>
<comment type="caution">
    <text evidence="3">The sequence shown here is derived from an EMBL/GenBank/DDBJ whole genome shotgun (WGS) entry which is preliminary data.</text>
</comment>
<evidence type="ECO:0000256" key="1">
    <source>
        <dbReference type="SAM" id="MobiDB-lite"/>
    </source>
</evidence>
<proteinExistence type="predicted"/>
<dbReference type="InterPro" id="IPR052895">
    <property type="entry name" value="HetReg/Transcr_Mod"/>
</dbReference>
<evidence type="ECO:0000313" key="3">
    <source>
        <dbReference type="EMBL" id="KAK8859748.1"/>
    </source>
</evidence>
<dbReference type="PANTHER" id="PTHR24148:SF64">
    <property type="entry name" value="HETEROKARYON INCOMPATIBILITY DOMAIN-CONTAINING PROTEIN"/>
    <property type="match status" value="1"/>
</dbReference>
<evidence type="ECO:0000259" key="2">
    <source>
        <dbReference type="Pfam" id="PF06985"/>
    </source>
</evidence>